<feature type="compositionally biased region" description="Basic and acidic residues" evidence="14">
    <location>
        <begin position="52"/>
        <end position="64"/>
    </location>
</feature>
<evidence type="ECO:0000256" key="2">
    <source>
        <dbReference type="ARBA" id="ARBA00009810"/>
    </source>
</evidence>
<evidence type="ECO:0000256" key="9">
    <source>
        <dbReference type="ARBA" id="ARBA00023136"/>
    </source>
</evidence>
<gene>
    <name evidence="17" type="ORF">ADIMK_2165</name>
</gene>
<dbReference type="GO" id="GO:0015344">
    <property type="term" value="F:siderophore uptake transmembrane transporter activity"/>
    <property type="evidence" value="ECO:0007669"/>
    <property type="project" value="TreeGrafter"/>
</dbReference>
<feature type="domain" description="TonB-dependent receptor plug" evidence="16">
    <location>
        <begin position="68"/>
        <end position="167"/>
    </location>
</feature>
<comment type="similarity">
    <text evidence="2 12 13">Belongs to the TonB-dependent receptor family.</text>
</comment>
<evidence type="ECO:0000256" key="1">
    <source>
        <dbReference type="ARBA" id="ARBA00004571"/>
    </source>
</evidence>
<dbReference type="FunFam" id="2.170.130.10:FF:000001">
    <property type="entry name" value="Catecholate siderophore TonB-dependent receptor"/>
    <property type="match status" value="1"/>
</dbReference>
<evidence type="ECO:0000256" key="4">
    <source>
        <dbReference type="ARBA" id="ARBA00022452"/>
    </source>
</evidence>
<dbReference type="AlphaFoldDB" id="A0A081FYV4"/>
<evidence type="ECO:0000256" key="5">
    <source>
        <dbReference type="ARBA" id="ARBA00022692"/>
    </source>
</evidence>
<organism evidence="17 18">
    <name type="scientific">Marinobacterium lacunae</name>
    <dbReference type="NCBI Taxonomy" id="1232683"/>
    <lineage>
        <taxon>Bacteria</taxon>
        <taxon>Pseudomonadati</taxon>
        <taxon>Pseudomonadota</taxon>
        <taxon>Gammaproteobacteria</taxon>
        <taxon>Oceanospirillales</taxon>
        <taxon>Oceanospirillaceae</taxon>
        <taxon>Marinobacterium</taxon>
    </lineage>
</organism>
<dbReference type="CDD" id="cd01347">
    <property type="entry name" value="ligand_gated_channel"/>
    <property type="match status" value="1"/>
</dbReference>
<evidence type="ECO:0000313" key="17">
    <source>
        <dbReference type="EMBL" id="KEA63709.1"/>
    </source>
</evidence>
<dbReference type="PANTHER" id="PTHR32552:SF83">
    <property type="entry name" value="BLR3904 PROTEIN"/>
    <property type="match status" value="1"/>
</dbReference>
<name>A0A081FYV4_9GAMM</name>
<keyword evidence="9 12" id="KW-0472">Membrane</keyword>
<dbReference type="Gene3D" id="2.40.170.20">
    <property type="entry name" value="TonB-dependent receptor, beta-barrel domain"/>
    <property type="match status" value="1"/>
</dbReference>
<dbReference type="InterPro" id="IPR000531">
    <property type="entry name" value="Beta-barrel_TonB"/>
</dbReference>
<dbReference type="Pfam" id="PF00593">
    <property type="entry name" value="TonB_dep_Rec_b-barrel"/>
    <property type="match status" value="1"/>
</dbReference>
<comment type="subcellular location">
    <subcellularLocation>
        <location evidence="1 12">Cell outer membrane</location>
        <topology evidence="1 12">Multi-pass membrane protein</topology>
    </subcellularLocation>
</comment>
<sequence length="729" mass="79081">MRGPVTMAGTLTFAISTAMMGTLHAEEVALDTLLIEDGRIAADSNPYAEPDAPYKAKRTSDARRTRDIADTPQTMTVLTKDSIEDSGKTELKDILSAQPGITLGTGEGGNSFGDRYIIRGYEARSDVFTDGLREPGLISRDTFALEQVEISKGPSSTFAGRGSTGGAINTVTKKASMEDDFLNLQAGIGTGDYKRYTLDANRVITGDLGVRFNALYSEADTPDRAPAGERRDGFLLSGVYQPGRNTVLSADYYYYRGDDRTDPGYALDRDTGEIHKYDYVGQSGLDFQRSEADIFTFGVEHDFGRGVKLQNKTRIGETVNEYIVSAYSSRSGGLRSFTGWQENDYLGNQTNLILDKELFGKRNTIVAGVEFAKEGVDAGNYSVTTSNSFTISPYSADNDLWQGSVERSDATSNLELKTVSAYLMDTVTLNEDWEVFAGVRYDYFDYNLDTAERAGRGGSITPAASYAFSDGFMNGHLGVVYSPWEHGNVYASWSTSSNINGGEADAGSNCGYGGLCTDSDGNYSSADPEQSTNLELGTKWNLMDEKMLFTAAVFRTTKDDVIEGGNDSYVAGGSLNTGKNRVEGLELGLSGNITPKLSAQIGVAIMDSETLESYDPENIGRPKANFAEKSGNAQLRYQATPAFAFGGTATYSSEIFGGQPDAGASGEIELPDYTVYDLFATYQFSKQLSLRANIQNVTDEEYYTAVYRGGSIVYLGDARSANLTLNYKF</sequence>
<accession>A0A081FYV4</accession>
<evidence type="ECO:0000259" key="15">
    <source>
        <dbReference type="Pfam" id="PF00593"/>
    </source>
</evidence>
<reference evidence="17 18" key="1">
    <citation type="submission" date="2014-04" db="EMBL/GenBank/DDBJ databases">
        <title>Marinobacterium kochiensis sp. nov., isolated from sediment sample collected from Kochi backwaters in Kerala, India.</title>
        <authorList>
            <person name="Singh A."/>
            <person name="Pinnaka A.K."/>
        </authorList>
    </citation>
    <scope>NUCLEOTIDE SEQUENCE [LARGE SCALE GENOMIC DNA]</scope>
    <source>
        <strain evidence="17 18">AK27</strain>
    </source>
</reference>
<dbReference type="PATRIC" id="fig|1232683.4.peg.2124"/>
<dbReference type="PROSITE" id="PS52016">
    <property type="entry name" value="TONB_DEPENDENT_REC_3"/>
    <property type="match status" value="1"/>
</dbReference>
<keyword evidence="11 12" id="KW-0998">Cell outer membrane</keyword>
<dbReference type="STRING" id="1232683.ADIMK_2165"/>
<evidence type="ECO:0000256" key="6">
    <source>
        <dbReference type="ARBA" id="ARBA00022729"/>
    </source>
</evidence>
<dbReference type="GO" id="GO:0038023">
    <property type="term" value="F:signaling receptor activity"/>
    <property type="evidence" value="ECO:0007669"/>
    <property type="project" value="InterPro"/>
</dbReference>
<feature type="region of interest" description="Disordered" evidence="14">
    <location>
        <begin position="44"/>
        <end position="64"/>
    </location>
</feature>
<dbReference type="eggNOG" id="COG4774">
    <property type="taxonomic scope" value="Bacteria"/>
</dbReference>
<dbReference type="SUPFAM" id="SSF56935">
    <property type="entry name" value="Porins"/>
    <property type="match status" value="1"/>
</dbReference>
<dbReference type="InterPro" id="IPR037066">
    <property type="entry name" value="Plug_dom_sf"/>
</dbReference>
<evidence type="ECO:0000256" key="7">
    <source>
        <dbReference type="ARBA" id="ARBA00023065"/>
    </source>
</evidence>
<evidence type="ECO:0000259" key="16">
    <source>
        <dbReference type="Pfam" id="PF07715"/>
    </source>
</evidence>
<keyword evidence="18" id="KW-1185">Reference proteome</keyword>
<evidence type="ECO:0000313" key="18">
    <source>
        <dbReference type="Proteomes" id="UP000028252"/>
    </source>
</evidence>
<keyword evidence="7" id="KW-0406">Ion transport</keyword>
<evidence type="ECO:0000256" key="14">
    <source>
        <dbReference type="SAM" id="MobiDB-lite"/>
    </source>
</evidence>
<dbReference type="Gene3D" id="2.170.130.10">
    <property type="entry name" value="TonB-dependent receptor, plug domain"/>
    <property type="match status" value="1"/>
</dbReference>
<keyword evidence="4 12" id="KW-1134">Transmembrane beta strand</keyword>
<dbReference type="Proteomes" id="UP000028252">
    <property type="component" value="Unassembled WGS sequence"/>
</dbReference>
<dbReference type="NCBIfam" id="TIGR01783">
    <property type="entry name" value="TonB-siderophor"/>
    <property type="match status" value="1"/>
</dbReference>
<keyword evidence="6" id="KW-0732">Signal</keyword>
<evidence type="ECO:0000256" key="13">
    <source>
        <dbReference type="RuleBase" id="RU003357"/>
    </source>
</evidence>
<keyword evidence="8 13" id="KW-0798">TonB box</keyword>
<evidence type="ECO:0000256" key="10">
    <source>
        <dbReference type="ARBA" id="ARBA00023170"/>
    </source>
</evidence>
<comment type="caution">
    <text evidence="17">The sequence shown here is derived from an EMBL/GenBank/DDBJ whole genome shotgun (WGS) entry which is preliminary data.</text>
</comment>
<feature type="domain" description="TonB-dependent receptor-like beta-barrel" evidence="15">
    <location>
        <begin position="241"/>
        <end position="697"/>
    </location>
</feature>
<protein>
    <submittedName>
        <fullName evidence="17">Ferrichrome-iron receptor</fullName>
    </submittedName>
</protein>
<keyword evidence="3 12" id="KW-0813">Transport</keyword>
<proteinExistence type="inferred from homology"/>
<dbReference type="InterPro" id="IPR036942">
    <property type="entry name" value="Beta-barrel_TonB_sf"/>
</dbReference>
<evidence type="ECO:0000256" key="11">
    <source>
        <dbReference type="ARBA" id="ARBA00023237"/>
    </source>
</evidence>
<dbReference type="PANTHER" id="PTHR32552">
    <property type="entry name" value="FERRICHROME IRON RECEPTOR-RELATED"/>
    <property type="match status" value="1"/>
</dbReference>
<evidence type="ECO:0000256" key="3">
    <source>
        <dbReference type="ARBA" id="ARBA00022448"/>
    </source>
</evidence>
<dbReference type="InterPro" id="IPR039426">
    <property type="entry name" value="TonB-dep_rcpt-like"/>
</dbReference>
<dbReference type="GO" id="GO:0015891">
    <property type="term" value="P:siderophore transport"/>
    <property type="evidence" value="ECO:0007669"/>
    <property type="project" value="InterPro"/>
</dbReference>
<dbReference type="EMBL" id="JMQN01000030">
    <property type="protein sequence ID" value="KEA63709.1"/>
    <property type="molecule type" value="Genomic_DNA"/>
</dbReference>
<dbReference type="GO" id="GO:0009279">
    <property type="term" value="C:cell outer membrane"/>
    <property type="evidence" value="ECO:0007669"/>
    <property type="project" value="UniProtKB-SubCell"/>
</dbReference>
<evidence type="ECO:0000256" key="12">
    <source>
        <dbReference type="PROSITE-ProRule" id="PRU01360"/>
    </source>
</evidence>
<dbReference type="InterPro" id="IPR010105">
    <property type="entry name" value="TonB_sidphr_rcpt"/>
</dbReference>
<dbReference type="Pfam" id="PF07715">
    <property type="entry name" value="Plug"/>
    <property type="match status" value="1"/>
</dbReference>
<keyword evidence="10 17" id="KW-0675">Receptor</keyword>
<keyword evidence="5 12" id="KW-0812">Transmembrane</keyword>
<evidence type="ECO:0000256" key="8">
    <source>
        <dbReference type="ARBA" id="ARBA00023077"/>
    </source>
</evidence>
<dbReference type="InterPro" id="IPR012910">
    <property type="entry name" value="Plug_dom"/>
</dbReference>